<dbReference type="Proteomes" id="UP000824005">
    <property type="component" value="Unassembled WGS sequence"/>
</dbReference>
<accession>A0A9D1YWS3</accession>
<dbReference type="Pfam" id="PF00440">
    <property type="entry name" value="TetR_N"/>
    <property type="match status" value="1"/>
</dbReference>
<dbReference type="EMBL" id="DXDC01000320">
    <property type="protein sequence ID" value="HIY66711.1"/>
    <property type="molecule type" value="Genomic_DNA"/>
</dbReference>
<dbReference type="InterPro" id="IPR050109">
    <property type="entry name" value="HTH-type_TetR-like_transc_reg"/>
</dbReference>
<feature type="DNA-binding region" description="H-T-H motif" evidence="4">
    <location>
        <begin position="41"/>
        <end position="60"/>
    </location>
</feature>
<evidence type="ECO:0000256" key="4">
    <source>
        <dbReference type="PROSITE-ProRule" id="PRU00335"/>
    </source>
</evidence>
<evidence type="ECO:0000256" key="1">
    <source>
        <dbReference type="ARBA" id="ARBA00023015"/>
    </source>
</evidence>
<dbReference type="InterPro" id="IPR001647">
    <property type="entry name" value="HTH_TetR"/>
</dbReference>
<dbReference type="Gene3D" id="1.10.357.10">
    <property type="entry name" value="Tetracycline Repressor, domain 2"/>
    <property type="match status" value="1"/>
</dbReference>
<keyword evidence="3" id="KW-0804">Transcription</keyword>
<proteinExistence type="predicted"/>
<reference evidence="6" key="1">
    <citation type="journal article" date="2021" name="PeerJ">
        <title>Extensive microbial diversity within the chicken gut microbiome revealed by metagenomics and culture.</title>
        <authorList>
            <person name="Gilroy R."/>
            <person name="Ravi A."/>
            <person name="Getino M."/>
            <person name="Pursley I."/>
            <person name="Horton D.L."/>
            <person name="Alikhan N.F."/>
            <person name="Baker D."/>
            <person name="Gharbi K."/>
            <person name="Hall N."/>
            <person name="Watson M."/>
            <person name="Adriaenssens E.M."/>
            <person name="Foster-Nyarko E."/>
            <person name="Jarju S."/>
            <person name="Secka A."/>
            <person name="Antonio M."/>
            <person name="Oren A."/>
            <person name="Chaudhuri R.R."/>
            <person name="La Ragione R."/>
            <person name="Hildebrand F."/>
            <person name="Pallen M.J."/>
        </authorList>
    </citation>
    <scope>NUCLEOTIDE SEQUENCE</scope>
    <source>
        <strain evidence="6">ChiGjej1B1-98</strain>
    </source>
</reference>
<dbReference type="PANTHER" id="PTHR30055">
    <property type="entry name" value="HTH-TYPE TRANSCRIPTIONAL REGULATOR RUTR"/>
    <property type="match status" value="1"/>
</dbReference>
<dbReference type="InterPro" id="IPR009057">
    <property type="entry name" value="Homeodomain-like_sf"/>
</dbReference>
<dbReference type="SUPFAM" id="SSF46689">
    <property type="entry name" value="Homeodomain-like"/>
    <property type="match status" value="1"/>
</dbReference>
<feature type="domain" description="HTH tetR-type" evidence="5">
    <location>
        <begin position="18"/>
        <end position="78"/>
    </location>
</feature>
<reference evidence="6" key="2">
    <citation type="submission" date="2021-04" db="EMBL/GenBank/DDBJ databases">
        <authorList>
            <person name="Gilroy R."/>
        </authorList>
    </citation>
    <scope>NUCLEOTIDE SEQUENCE</scope>
    <source>
        <strain evidence="6">ChiGjej1B1-98</strain>
    </source>
</reference>
<evidence type="ECO:0000313" key="7">
    <source>
        <dbReference type="Proteomes" id="UP000824005"/>
    </source>
</evidence>
<protein>
    <submittedName>
        <fullName evidence="6">TetR family transcriptional regulator</fullName>
    </submittedName>
</protein>
<dbReference type="PRINTS" id="PR00455">
    <property type="entry name" value="HTHTETR"/>
</dbReference>
<keyword evidence="2 4" id="KW-0238">DNA-binding</keyword>
<organism evidence="6 7">
    <name type="scientific">Candidatus Agrococcus pullicola</name>
    <dbReference type="NCBI Taxonomy" id="2838429"/>
    <lineage>
        <taxon>Bacteria</taxon>
        <taxon>Bacillati</taxon>
        <taxon>Actinomycetota</taxon>
        <taxon>Actinomycetes</taxon>
        <taxon>Micrococcales</taxon>
        <taxon>Microbacteriaceae</taxon>
        <taxon>Agrococcus</taxon>
    </lineage>
</organism>
<dbReference type="PROSITE" id="PS50977">
    <property type="entry name" value="HTH_TETR_2"/>
    <property type="match status" value="1"/>
</dbReference>
<dbReference type="AlphaFoldDB" id="A0A9D1YWS3"/>
<evidence type="ECO:0000256" key="2">
    <source>
        <dbReference type="ARBA" id="ARBA00023125"/>
    </source>
</evidence>
<dbReference type="PANTHER" id="PTHR30055:SF234">
    <property type="entry name" value="HTH-TYPE TRANSCRIPTIONAL REGULATOR BETI"/>
    <property type="match status" value="1"/>
</dbReference>
<dbReference type="GO" id="GO:0000976">
    <property type="term" value="F:transcription cis-regulatory region binding"/>
    <property type="evidence" value="ECO:0007669"/>
    <property type="project" value="TreeGrafter"/>
</dbReference>
<evidence type="ECO:0000259" key="5">
    <source>
        <dbReference type="PROSITE" id="PS50977"/>
    </source>
</evidence>
<sequence>MSTPARQYRSPRREREALRTRQDILAAAKTLFLSEGYSHVTVADIAAAAGVALKTVYVSAGSKSEILHVLLTADVENSAAPQTLKAVRAASNLEEAIRAISRGTRNNTEEFADTIELLLASRSADSAAASTWEHILGEYRTALHDAAKQLLQAQHVSADAGLESLADLLWFYFGLGSWRALTIECQWTYDRAETWLARRATEAVRQEWPVRE</sequence>
<name>A0A9D1YWS3_9MICO</name>
<evidence type="ECO:0000313" key="6">
    <source>
        <dbReference type="EMBL" id="HIY66711.1"/>
    </source>
</evidence>
<keyword evidence="1" id="KW-0805">Transcription regulation</keyword>
<gene>
    <name evidence="6" type="ORF">H9830_10600</name>
</gene>
<comment type="caution">
    <text evidence="6">The sequence shown here is derived from an EMBL/GenBank/DDBJ whole genome shotgun (WGS) entry which is preliminary data.</text>
</comment>
<dbReference type="GO" id="GO:0003700">
    <property type="term" value="F:DNA-binding transcription factor activity"/>
    <property type="evidence" value="ECO:0007669"/>
    <property type="project" value="TreeGrafter"/>
</dbReference>
<evidence type="ECO:0000256" key="3">
    <source>
        <dbReference type="ARBA" id="ARBA00023163"/>
    </source>
</evidence>